<feature type="compositionally biased region" description="Low complexity" evidence="1">
    <location>
        <begin position="1218"/>
        <end position="1227"/>
    </location>
</feature>
<dbReference type="InterPro" id="IPR036179">
    <property type="entry name" value="Ig-like_dom_sf"/>
</dbReference>
<dbReference type="PROSITE" id="PS50835">
    <property type="entry name" value="IG_LIKE"/>
    <property type="match status" value="1"/>
</dbReference>
<evidence type="ECO:0000256" key="2">
    <source>
        <dbReference type="SAM" id="Phobius"/>
    </source>
</evidence>
<dbReference type="KEGG" id="marh:Mia14_0152"/>
<evidence type="ECO:0000259" key="3">
    <source>
        <dbReference type="PROSITE" id="PS50835"/>
    </source>
</evidence>
<organism evidence="4 5">
    <name type="scientific">Candidatus Mancarchaeum acidiphilum</name>
    <dbReference type="NCBI Taxonomy" id="1920749"/>
    <lineage>
        <taxon>Archaea</taxon>
        <taxon>Candidatus Micrarchaeota</taxon>
        <taxon>Candidatus Mancarchaeum</taxon>
    </lineage>
</organism>
<name>A0A218NLZ8_9ARCH</name>
<dbReference type="SUPFAM" id="SSF48726">
    <property type="entry name" value="Immunoglobulin"/>
    <property type="match status" value="1"/>
</dbReference>
<dbReference type="OrthoDB" id="387149at2157"/>
<keyword evidence="5" id="KW-1185">Reference proteome</keyword>
<evidence type="ECO:0000313" key="4">
    <source>
        <dbReference type="EMBL" id="ASI13489.1"/>
    </source>
</evidence>
<dbReference type="Pfam" id="PF18998">
    <property type="entry name" value="Flg_new_2"/>
    <property type="match status" value="4"/>
</dbReference>
<keyword evidence="2" id="KW-1133">Transmembrane helix</keyword>
<proteinExistence type="predicted"/>
<dbReference type="Proteomes" id="UP000197679">
    <property type="component" value="Chromosome"/>
</dbReference>
<reference evidence="4 5" key="1">
    <citation type="journal article" date="2017" name="Nat. Commun.">
        <title>'ARMAN' archaea depend on association with euryarchaeal host in culture and in situ.</title>
        <authorList>
            <person name="Golyshina O."/>
            <person name="Toshchakov S."/>
            <person name="Makarova K."/>
            <person name="Gavrilov S."/>
            <person name="Korzhenkov A."/>
            <person name="La Cono V."/>
            <person name="Arcadi E."/>
            <person name="Nechitaylo T."/>
            <person name="Ferrer M."/>
            <person name="Kublanov I."/>
            <person name="Wolf Y."/>
            <person name="Yakimov M."/>
            <person name="Golyshin P."/>
            <person name="Slesarev A."/>
            <person name="Kozyavkin S."/>
        </authorList>
    </citation>
    <scope>NUCLEOTIDE SEQUENCE [LARGE SCALE GENOMIC DNA]</scope>
    <source>
        <strain evidence="4 5">Mia14</strain>
    </source>
</reference>
<keyword evidence="2" id="KW-0472">Membrane</keyword>
<sequence length="2805" mass="300572">MYITKSYIINMAALSQSRLLKTIIAVVLFSSIIYITYSIQIGHTASVAITSNNFNLSNLSSSYNIKDNLVLQNESINTVVNPRNGTNTSKLIADPTFSPPGCFKSYGGISYWYCYVEMNVSSNYDGTATSSPGGSTSTSDTYELYAGNFYYVSPSYSVDISESPSTGYEFVDWTCSGSGCYSGTATSKSLSGLGSSIEETAHFKLIPETLTMNVNPSNDGSTSPGVGSHTYGYGTTVSLSETPATGYEFVDWTCNGNGCYSGTSTNPTVTLKNSITETANFKLIPETLTMNMNPSSGGSISPSVGNYIYNYGTVITITESPSTGYEFTGWTGSGSGSYTGNKSVSSVTMDSAITETANFKLIPETLTMNVNPSSGGTTSPSVGTYTYNYGTSITISETPNPGYTFYDWTCGGYDCYSGTSQSATIKSNNSISETANYEVNLTMEVSPTGTGSTTPSIGIHPYAYGTSVLISETPAKYYEFVKWIGSTNSSYSGNATSTYITLNYPTTEEAVFKVIPLVLYTPSVSASSIEDGQSETITEKLSGGLPNYTYIANIYWYNTSDNAYVKVNSTKIITSNSSSSVTFYSEYYPLGKYKVNYTVTDSESPPVTEISGSNYFEVTLPMSVEIKPEYASYDAGESITLNAIVSGGTSPYSYKWYNNTSGSPSVMSSYTSNSITLSTSNVKSNSTFEYFVNVTDSASSPQTIESKISHINVFYPGLSKPNFTVLPSNNILGVETYPEYTNISFNASGVSGGDPPYTYSFSIYRNSTSGKVLYVSKSVVSSSSFYNISYNFTSTGNYTANVSVSDSATVPEVQSSKTIKINIYSAYGGIVGPAPLTCPKNVKLTPGTTTISGSQTLYSSQCYYNLTVDSGATLTLLSGVNITVLNTFTNNGVITSSGEGESGYSTSNGYGNNGNADYQSYAGGEGGTAVDYNSYDAIDIGATAIGGAGGNGPSIKHANYVHSGNGNLSNGGNYSGAGGAGTGWGTLTGGKPPGFGGSGAAGGFIEIKALNFLNNGKIESNGAEGTPYNVTGAEECVPFTSICAKQISEGEGGGGSGGEILLVAESNSISDVNIGNVEAEGGNTDSLTCGTSGVYYAASGSGGGGGVVIVEARSSVKNGEGSSLTSGINVNGGTAGSVTDQDSTYCYKYGNGNDGTKGNVYTSTLALMAYVPKICRGPAPNGTGLPTLNDGYCYFNESVVTTTQYSDGLSGSLSVTDSEPPSESPSSANAIKNSFSDAGWLITCPNAPQPGDVIEYFMSNKNSYIGGDECLTNNTPSVDGVGLSTFVEWTNSTPAFANVSIYISNDTPTIRNLGYIGEVNYTDIPASSPFSNLNSNEYIISNGYNSQSYMFDSVPDSPEAGIWSWDIKLPDVSSVSISKPISHTLTNLYYYNETGDKGIEDCNITYDYSENATLNNIRNAYIPIPGNVTPKPTVESYFNNSGFYWKVPSVSKSSAFSSGLAYVSCAYYLYQGSSSSTLCPSGSYSLVTNKADFYLNTSGYRTTSDGISLSHNLFLYTSSSGSYYLMSVESSTKGGLDGVLGYTYYTFETPATQPFTDVNATVLPYLLYNISMPATTSDVSGRSELMNLSFDLYSPYNYMTPSGHLDPFNLTTGSGFFATYNETTSSTSHQLVLAQYPSNSIHSSSSSTFDNPDTQFTLSLTQAQRTSNANLSSFLSGVISAIGGSTVGSFLGTGFPNPAFIGESPDDYIYAINYTHTSGWLDFNSKTTTDLAELRYIPKGYYNMLNIQPSEIANERESNLSSWDNAWAVFWNDSLLEQAHNLFITDVIPISNYTTSWFGALNGNTNKEVFQYFVPTSMVTDYAGDIFVVGKFTAPKSIWGDIVNVFDSGASGQFELAAVYSNGTAKSEVDPITSGQSFEPTSEMAVAPGGQYIYLANSSYGYIPFYSGSSLKPAGYQIDTSYNTSTTMFNITSYLAHGGPFDNSTIASFYKGMPAAYDNDSNHHIYGLGEAGGLLYVLDLWNFTINGNSSSILMLQAYNDNGTQVPINPSAYNNMVVDPGQIAPTPITGINNETEYPPYGWPLAANISVGNSGYITYCVADCNYTPSNMKLSQTNGYPPIGPKISAYGLPSGMFPHDFGFSTDFNGTINLLIHDSVLELCTDYSDAGDGQAIPYSYQCPEPVYNEFLTFKMNINNYTEVSLGENSPWNCFINQSEPNLPTQCVIDSNLNKMYAPIEEVPSSFKYIQNEGSPGKFLSISTSFSSIYPNSTKSSQGNSTDVTNPGNGLNNSANASKISAPTYVLSEKSINLTSHIGGYIMIPYYVNYTLTQNYTMVKYSGTACSTTGALPSNSSKTYTYFSAADVPAHSEYVNSTIEGGPTYGEYAYNNEYYTSSVYDNSSIIPPNVLLEMFTNRLFGSAAVNYTTRGSNYIVQDPLNESLAFNYTNETINQSVGNNNYPGYQIIGVIPKKISYTDQTNVPMVFENETSNIGISLFDVYKIDRYTDTISLPLSGMTKLRGYNRLIYTFKDVFNNTIYMPVDVDISNTTSISLNVEPNLNPINSNETNITVSGVATYSNGSVDSLEYLPKGSLIYIYYNRNINFYNATDVNNQDPSSVSNPAAYLAYGNECTVNPTMSGCRLAQPLDKLQQGNGVAEANLTAFNTQYNSTSSNTCSPEPKSLLEKTNYTCNIYGAYGLPKSGTDVRGNVEYCNPIFTNGTGMLTSEEGLVNIVKVGSNGQFNDSFNTCGTGDAKIIAEYYGASGPEPISINQPSMSHSVEFDGNIPSEYVKSYYEYNYTYSPYSSSQTINIGNFSLAFNGVNAVYSMALLSAFIVAAMIYKRRRIAQN</sequence>
<dbReference type="InterPro" id="IPR044060">
    <property type="entry name" value="Bacterial_rp_domain"/>
</dbReference>
<dbReference type="RefSeq" id="WP_124216864.1">
    <property type="nucleotide sequence ID" value="NZ_CP019964.1"/>
</dbReference>
<keyword evidence="2" id="KW-0812">Transmembrane</keyword>
<dbReference type="InterPro" id="IPR007110">
    <property type="entry name" value="Ig-like_dom"/>
</dbReference>
<dbReference type="GeneID" id="33313711"/>
<feature type="region of interest" description="Disordered" evidence="1">
    <location>
        <begin position="1209"/>
        <end position="1229"/>
    </location>
</feature>
<evidence type="ECO:0000313" key="5">
    <source>
        <dbReference type="Proteomes" id="UP000197679"/>
    </source>
</evidence>
<protein>
    <submittedName>
        <fullName evidence="4">Cell surface protein</fullName>
    </submittedName>
</protein>
<accession>A0A218NLZ8</accession>
<gene>
    <name evidence="4" type="ORF">Mia14_0152</name>
</gene>
<feature type="transmembrane region" description="Helical" evidence="2">
    <location>
        <begin position="20"/>
        <end position="37"/>
    </location>
</feature>
<dbReference type="EMBL" id="CP019964">
    <property type="protein sequence ID" value="ASI13489.1"/>
    <property type="molecule type" value="Genomic_DNA"/>
</dbReference>
<feature type="domain" description="Ig-like" evidence="3">
    <location>
        <begin position="621"/>
        <end position="709"/>
    </location>
</feature>
<evidence type="ECO:0000256" key="1">
    <source>
        <dbReference type="SAM" id="MobiDB-lite"/>
    </source>
</evidence>
<feature type="transmembrane region" description="Helical" evidence="2">
    <location>
        <begin position="2780"/>
        <end position="2797"/>
    </location>
</feature>